<comment type="similarity">
    <text evidence="4">Belongs to the peptidase T1B family.</text>
</comment>
<dbReference type="GO" id="GO:0005634">
    <property type="term" value="C:nucleus"/>
    <property type="evidence" value="ECO:0007669"/>
    <property type="project" value="UniProtKB-SubCell"/>
</dbReference>
<dbReference type="PROSITE" id="PS51476">
    <property type="entry name" value="PROTEASOME_BETA_2"/>
    <property type="match status" value="1"/>
</dbReference>
<dbReference type="InterPro" id="IPR001353">
    <property type="entry name" value="Proteasome_sua/b"/>
</dbReference>
<dbReference type="SUPFAM" id="SSF56235">
    <property type="entry name" value="N-terminal nucleophile aminohydrolases (Ntn hydrolases)"/>
    <property type="match status" value="1"/>
</dbReference>
<comment type="subcellular location">
    <subcellularLocation>
        <location evidence="4">Cytoplasm</location>
    </subcellularLocation>
    <subcellularLocation>
        <location evidence="4">Nucleus</location>
    </subcellularLocation>
</comment>
<evidence type="ECO:0000313" key="6">
    <source>
        <dbReference type="Proteomes" id="UP001431209"/>
    </source>
</evidence>
<comment type="subunit">
    <text evidence="4">Component of the proteasome complex.</text>
</comment>
<keyword evidence="2 4" id="KW-0647">Proteasome</keyword>
<sequence length="205" mass="22670">MSILEYNGGAVVAMLGKNCVAVASDLRYGIKNTTVGCQMRKAYPIHQKCLLGMAGLATDVQTFLEKMKFRVNMYKLREDRDIKPSSFGNMVSSALYENRFGPMFLEPVIAGLEGDDNTPFISSTDLIGAQCFTDNFVVVGTASEALYGMCESLWKPEMEPEDLFEVISQCLMASVDRDCNSGWGGIVYILTPDKLITKELKGRQD</sequence>
<protein>
    <recommendedName>
        <fullName evidence="4">Proteasome subunit beta</fullName>
    </recommendedName>
</protein>
<evidence type="ECO:0000256" key="2">
    <source>
        <dbReference type="ARBA" id="ARBA00022942"/>
    </source>
</evidence>
<dbReference type="InterPro" id="IPR029055">
    <property type="entry name" value="Ntn_hydrolases_N"/>
</dbReference>
<comment type="caution">
    <text evidence="5">The sequence shown here is derived from an EMBL/GenBank/DDBJ whole genome shotgun (WGS) entry which is preliminary data.</text>
</comment>
<name>A0AAW2YYQ1_9EUKA</name>
<dbReference type="AlphaFoldDB" id="A0AAW2YYQ1"/>
<proteinExistence type="inferred from homology"/>
<dbReference type="EMBL" id="JAOPGA020000797">
    <property type="protein sequence ID" value="KAL0481890.1"/>
    <property type="molecule type" value="Genomic_DNA"/>
</dbReference>
<dbReference type="Pfam" id="PF00227">
    <property type="entry name" value="Proteasome"/>
    <property type="match status" value="1"/>
</dbReference>
<keyword evidence="1 4" id="KW-0963">Cytoplasm</keyword>
<dbReference type="PANTHER" id="PTHR32194:SF10">
    <property type="entry name" value="PROTEASOME SUBUNIT BETA TYPE-3"/>
    <property type="match status" value="1"/>
</dbReference>
<gene>
    <name evidence="5" type="ORF">AKO1_011309</name>
</gene>
<evidence type="ECO:0000256" key="4">
    <source>
        <dbReference type="RuleBase" id="RU004203"/>
    </source>
</evidence>
<dbReference type="InterPro" id="IPR033811">
    <property type="entry name" value="Proteasome_beta_3"/>
</dbReference>
<organism evidence="5 6">
    <name type="scientific">Acrasis kona</name>
    <dbReference type="NCBI Taxonomy" id="1008807"/>
    <lineage>
        <taxon>Eukaryota</taxon>
        <taxon>Discoba</taxon>
        <taxon>Heterolobosea</taxon>
        <taxon>Tetramitia</taxon>
        <taxon>Eutetramitia</taxon>
        <taxon>Acrasidae</taxon>
        <taxon>Acrasis</taxon>
    </lineage>
</organism>
<dbReference type="GO" id="GO:0043161">
    <property type="term" value="P:proteasome-mediated ubiquitin-dependent protein catabolic process"/>
    <property type="evidence" value="ECO:0007669"/>
    <property type="project" value="InterPro"/>
</dbReference>
<dbReference type="CDD" id="cd03759">
    <property type="entry name" value="proteasome_beta_type_3"/>
    <property type="match status" value="1"/>
</dbReference>
<dbReference type="Gene3D" id="3.60.20.10">
    <property type="entry name" value="Glutamine Phosphoribosylpyrophosphate, subunit 1, domain 1"/>
    <property type="match status" value="1"/>
</dbReference>
<accession>A0AAW2YYQ1</accession>
<dbReference type="PANTHER" id="PTHR32194">
    <property type="entry name" value="METALLOPROTEASE TLDD"/>
    <property type="match status" value="1"/>
</dbReference>
<evidence type="ECO:0000256" key="3">
    <source>
        <dbReference type="ARBA" id="ARBA00023242"/>
    </source>
</evidence>
<keyword evidence="6" id="KW-1185">Reference proteome</keyword>
<dbReference type="GO" id="GO:0005737">
    <property type="term" value="C:cytoplasm"/>
    <property type="evidence" value="ECO:0007669"/>
    <property type="project" value="UniProtKB-SubCell"/>
</dbReference>
<dbReference type="GO" id="GO:0019774">
    <property type="term" value="C:proteasome core complex, beta-subunit complex"/>
    <property type="evidence" value="ECO:0007669"/>
    <property type="project" value="InterPro"/>
</dbReference>
<evidence type="ECO:0000256" key="1">
    <source>
        <dbReference type="ARBA" id="ARBA00022490"/>
    </source>
</evidence>
<keyword evidence="3 4" id="KW-0539">Nucleus</keyword>
<dbReference type="InterPro" id="IPR016050">
    <property type="entry name" value="Proteasome_bsu_CS"/>
</dbReference>
<reference evidence="5 6" key="1">
    <citation type="submission" date="2024-03" db="EMBL/GenBank/DDBJ databases">
        <title>The Acrasis kona genome and developmental transcriptomes reveal deep origins of eukaryotic multicellular pathways.</title>
        <authorList>
            <person name="Sheikh S."/>
            <person name="Fu C.-J."/>
            <person name="Brown M.W."/>
            <person name="Baldauf S.L."/>
        </authorList>
    </citation>
    <scope>NUCLEOTIDE SEQUENCE [LARGE SCALE GENOMIC DNA]</scope>
    <source>
        <strain evidence="5 6">ATCC MYA-3509</strain>
    </source>
</reference>
<dbReference type="Proteomes" id="UP001431209">
    <property type="component" value="Unassembled WGS sequence"/>
</dbReference>
<comment type="function">
    <text evidence="4">Component of the proteasome, a multicatalytic proteinase complex which is characterized by its ability to cleave peptides with Arg, Phe, Tyr, Leu, and Glu adjacent to the leaving group at neutral or slightly basic pH. The proteasome has an ATP-dependent proteolytic activity.</text>
</comment>
<dbReference type="InterPro" id="IPR023333">
    <property type="entry name" value="Proteasome_suB-type"/>
</dbReference>
<dbReference type="PROSITE" id="PS00854">
    <property type="entry name" value="PROTEASOME_BETA_1"/>
    <property type="match status" value="1"/>
</dbReference>
<dbReference type="FunFam" id="3.60.20.10:FF:000003">
    <property type="entry name" value="Proteasome subunit beta type-3"/>
    <property type="match status" value="1"/>
</dbReference>
<evidence type="ECO:0000313" key="5">
    <source>
        <dbReference type="EMBL" id="KAL0481890.1"/>
    </source>
</evidence>